<dbReference type="EMBL" id="JAEQNE010000009">
    <property type="protein sequence ID" value="MBL0394632.1"/>
    <property type="molecule type" value="Genomic_DNA"/>
</dbReference>
<dbReference type="Proteomes" id="UP000599109">
    <property type="component" value="Unassembled WGS sequence"/>
</dbReference>
<gene>
    <name evidence="9" type="ORF">JJ685_26075</name>
</gene>
<dbReference type="Pfam" id="PF04239">
    <property type="entry name" value="DUF421"/>
    <property type="match status" value="1"/>
</dbReference>
<comment type="subcellular location">
    <subcellularLocation>
        <location evidence="1">Cell membrane</location>
        <topology evidence="1">Multi-pass membrane protein</topology>
    </subcellularLocation>
</comment>
<evidence type="ECO:0000259" key="8">
    <source>
        <dbReference type="Pfam" id="PF04239"/>
    </source>
</evidence>
<dbReference type="AlphaFoldDB" id="A0A936Z5E6"/>
<keyword evidence="3" id="KW-1003">Cell membrane</keyword>
<evidence type="ECO:0000256" key="3">
    <source>
        <dbReference type="ARBA" id="ARBA00022475"/>
    </source>
</evidence>
<feature type="transmembrane region" description="Helical" evidence="7">
    <location>
        <begin position="6"/>
        <end position="26"/>
    </location>
</feature>
<dbReference type="GO" id="GO:0005886">
    <property type="term" value="C:plasma membrane"/>
    <property type="evidence" value="ECO:0007669"/>
    <property type="project" value="UniProtKB-SubCell"/>
</dbReference>
<keyword evidence="4 7" id="KW-0812">Transmembrane</keyword>
<accession>A0A936Z5E6</accession>
<keyword evidence="6 7" id="KW-0472">Membrane</keyword>
<dbReference type="RefSeq" id="WP_201677305.1">
    <property type="nucleotide sequence ID" value="NZ_JAEQNE010000009.1"/>
</dbReference>
<evidence type="ECO:0000256" key="2">
    <source>
        <dbReference type="ARBA" id="ARBA00006448"/>
    </source>
</evidence>
<feature type="transmembrane region" description="Helical" evidence="7">
    <location>
        <begin position="62"/>
        <end position="82"/>
    </location>
</feature>
<protein>
    <submittedName>
        <fullName evidence="9">DUF421 domain-containing protein</fullName>
    </submittedName>
</protein>
<evidence type="ECO:0000256" key="5">
    <source>
        <dbReference type="ARBA" id="ARBA00022989"/>
    </source>
</evidence>
<dbReference type="PANTHER" id="PTHR34582:SF6">
    <property type="entry name" value="UPF0702 TRANSMEMBRANE PROTEIN YCAP"/>
    <property type="match status" value="1"/>
</dbReference>
<proteinExistence type="inferred from homology"/>
<name>A0A936Z5E6_9BURK</name>
<reference evidence="9 10" key="1">
    <citation type="journal article" date="2017" name="Int. J. Syst. Evol. Microbiol.">
        <title>Ramlibacter monticola sp. nov., isolated from forest soil.</title>
        <authorList>
            <person name="Chaudhary D.K."/>
            <person name="Kim J."/>
        </authorList>
    </citation>
    <scope>NUCLEOTIDE SEQUENCE [LARGE SCALE GENOMIC DNA]</scope>
    <source>
        <strain evidence="9 10">KACC 19175</strain>
    </source>
</reference>
<keyword evidence="5 7" id="KW-1133">Transmembrane helix</keyword>
<dbReference type="InterPro" id="IPR023090">
    <property type="entry name" value="UPF0702_alpha/beta_dom_sf"/>
</dbReference>
<dbReference type="PANTHER" id="PTHR34582">
    <property type="entry name" value="UPF0702 TRANSMEMBRANE PROTEIN YCAP"/>
    <property type="match status" value="1"/>
</dbReference>
<evidence type="ECO:0000256" key="1">
    <source>
        <dbReference type="ARBA" id="ARBA00004651"/>
    </source>
</evidence>
<dbReference type="InterPro" id="IPR007353">
    <property type="entry name" value="DUF421"/>
</dbReference>
<comment type="similarity">
    <text evidence="2">Belongs to the UPF0702 family.</text>
</comment>
<evidence type="ECO:0000313" key="9">
    <source>
        <dbReference type="EMBL" id="MBL0394632.1"/>
    </source>
</evidence>
<keyword evidence="10" id="KW-1185">Reference proteome</keyword>
<feature type="domain" description="YetF C-terminal" evidence="8">
    <location>
        <begin position="86"/>
        <end position="152"/>
    </location>
</feature>
<evidence type="ECO:0000256" key="4">
    <source>
        <dbReference type="ARBA" id="ARBA00022692"/>
    </source>
</evidence>
<evidence type="ECO:0000256" key="6">
    <source>
        <dbReference type="ARBA" id="ARBA00023136"/>
    </source>
</evidence>
<evidence type="ECO:0000313" key="10">
    <source>
        <dbReference type="Proteomes" id="UP000599109"/>
    </source>
</evidence>
<sequence>MFDMQAPWWEFVVRASVVYIALLVMVRISGKRTVGQFTPFDLVVVMLLSEAVSGSINGQDQSLPGGLIAAATLVALDVLIAIGSSRSRRFDAAMQGKPVLVGRDGVIYDDVLKSQRVPRSDLDKALRAADCQVEDMRMAVLEADGNIDILKKT</sequence>
<evidence type="ECO:0000256" key="7">
    <source>
        <dbReference type="SAM" id="Phobius"/>
    </source>
</evidence>
<organism evidence="9 10">
    <name type="scientific">Ramlibacter monticola</name>
    <dbReference type="NCBI Taxonomy" id="1926872"/>
    <lineage>
        <taxon>Bacteria</taxon>
        <taxon>Pseudomonadati</taxon>
        <taxon>Pseudomonadota</taxon>
        <taxon>Betaproteobacteria</taxon>
        <taxon>Burkholderiales</taxon>
        <taxon>Comamonadaceae</taxon>
        <taxon>Ramlibacter</taxon>
    </lineage>
</organism>
<comment type="caution">
    <text evidence="9">The sequence shown here is derived from an EMBL/GenBank/DDBJ whole genome shotgun (WGS) entry which is preliminary data.</text>
</comment>
<dbReference type="Gene3D" id="3.30.240.20">
    <property type="entry name" value="bsu07140 like domains"/>
    <property type="match status" value="1"/>
</dbReference>